<accession>A0AAE0PQT8</accession>
<dbReference type="InterPro" id="IPR021109">
    <property type="entry name" value="Peptidase_aspartic_dom_sf"/>
</dbReference>
<dbReference type="InterPro" id="IPR048270">
    <property type="entry name" value="PNMA_C"/>
</dbReference>
<evidence type="ECO:0000256" key="1">
    <source>
        <dbReference type="PROSITE-ProRule" id="PRU00047"/>
    </source>
</evidence>
<dbReference type="Pfam" id="PF14893">
    <property type="entry name" value="PNMA"/>
    <property type="match status" value="1"/>
</dbReference>
<protein>
    <recommendedName>
        <fullName evidence="3">CCHC-type domain-containing protein</fullName>
    </recommendedName>
</protein>
<dbReference type="AlphaFoldDB" id="A0AAE0PQT8"/>
<reference evidence="4" key="1">
    <citation type="submission" date="2023-06" db="EMBL/GenBank/DDBJ databases">
        <title>Male Hemibagrus guttatus genome.</title>
        <authorList>
            <person name="Bian C."/>
        </authorList>
    </citation>
    <scope>NUCLEOTIDE SEQUENCE</scope>
    <source>
        <strain evidence="4">Male_cb2023</strain>
        <tissue evidence="4">Muscle</tissue>
    </source>
</reference>
<dbReference type="GO" id="GO:0008270">
    <property type="term" value="F:zinc ion binding"/>
    <property type="evidence" value="ECO:0007669"/>
    <property type="project" value="UniProtKB-KW"/>
</dbReference>
<dbReference type="Gene3D" id="2.40.70.10">
    <property type="entry name" value="Acid Proteases"/>
    <property type="match status" value="1"/>
</dbReference>
<sequence>MQRNSYMVLCECKETVRGECVPPEIFPDTGAEPWLIIRADEALQTDVPGFNQKLAGLLQAEGKTLDDLRTLFPGEEPVSNPTEAILRAVTDLLDKTAKPTGEQVSYRRLRFFSGLLPTPAGEEQLDHWLEQARVMVEECECSLKEKKRRLMESLRGPALKIVKAVRAGNSEVSPEDCLAALEHAFGTAESGDDLYFAFRSLQQQVGEKLSEFLRRLEQSLNKVVQRGGLPPGCADRARLDQLLRGAIASDLMLVNLRLRERKARPPSFLELLREIREEEQYEASRRKISPVVQSACIRQDIDPKQTELQHLKSEIKELKSLVAAVVSNPAQVRSDQVEDSLPTSPPIESNSDTELVALKKQMKRLQKKVTQKVAGPQAAVSTVHSSKPVASFPKKTYRGSDQHFCYRCGENGHFAVKCQHPEDQSKVIKKLIQALKISKNSHQSCDVTASGMNCTIENNIVEKPLNACVPDGLVGPPSIVPLQINGKPCTALLDSGSQVTIIFESWYEKYLSDTPIQPVSGLSLWGLSESSASYPYRGYVVVDLEYPAAVFGTRQAVTLLALICPSPRAEDQTPVIVGTNASHVR</sequence>
<dbReference type="GO" id="GO:0004190">
    <property type="term" value="F:aspartic-type endopeptidase activity"/>
    <property type="evidence" value="ECO:0007669"/>
    <property type="project" value="InterPro"/>
</dbReference>
<keyword evidence="1" id="KW-0862">Zinc</keyword>
<evidence type="ECO:0000313" key="4">
    <source>
        <dbReference type="EMBL" id="KAK3505930.1"/>
    </source>
</evidence>
<proteinExistence type="predicted"/>
<dbReference type="PANTHER" id="PTHR23095:SF51">
    <property type="entry name" value="PARANEOPLASTIC ANTIGEN MA1 HOMOLOG-RELATED"/>
    <property type="match status" value="1"/>
</dbReference>
<dbReference type="InterPro" id="IPR001969">
    <property type="entry name" value="Aspartic_peptidase_AS"/>
</dbReference>
<feature type="coiled-coil region" evidence="2">
    <location>
        <begin position="308"/>
        <end position="368"/>
    </location>
</feature>
<dbReference type="EMBL" id="JAUCMX010000401">
    <property type="protein sequence ID" value="KAK3505930.1"/>
    <property type="molecule type" value="Genomic_DNA"/>
</dbReference>
<name>A0AAE0PQT8_9TELE</name>
<dbReference type="InterPro" id="IPR026523">
    <property type="entry name" value="PNMA"/>
</dbReference>
<feature type="domain" description="CCHC-type" evidence="3">
    <location>
        <begin position="405"/>
        <end position="418"/>
    </location>
</feature>
<dbReference type="PANTHER" id="PTHR23095">
    <property type="entry name" value="PARANEOPLASTIC ANTIGEN"/>
    <property type="match status" value="1"/>
</dbReference>
<dbReference type="InterPro" id="IPR001878">
    <property type="entry name" value="Znf_CCHC"/>
</dbReference>
<keyword evidence="5" id="KW-1185">Reference proteome</keyword>
<dbReference type="PROSITE" id="PS00141">
    <property type="entry name" value="ASP_PROTEASE"/>
    <property type="match status" value="1"/>
</dbReference>
<keyword evidence="2" id="KW-0175">Coiled coil</keyword>
<evidence type="ECO:0000259" key="3">
    <source>
        <dbReference type="PROSITE" id="PS50158"/>
    </source>
</evidence>
<dbReference type="InterPro" id="IPR036875">
    <property type="entry name" value="Znf_CCHC_sf"/>
</dbReference>
<evidence type="ECO:0000256" key="2">
    <source>
        <dbReference type="SAM" id="Coils"/>
    </source>
</evidence>
<keyword evidence="1" id="KW-0863">Zinc-finger</keyword>
<dbReference type="Gene3D" id="4.10.60.10">
    <property type="entry name" value="Zinc finger, CCHC-type"/>
    <property type="match status" value="1"/>
</dbReference>
<dbReference type="SUPFAM" id="SSF50630">
    <property type="entry name" value="Acid proteases"/>
    <property type="match status" value="1"/>
</dbReference>
<gene>
    <name evidence="4" type="ORF">QTP70_003642</name>
</gene>
<organism evidence="4 5">
    <name type="scientific">Hemibagrus guttatus</name>
    <dbReference type="NCBI Taxonomy" id="175788"/>
    <lineage>
        <taxon>Eukaryota</taxon>
        <taxon>Metazoa</taxon>
        <taxon>Chordata</taxon>
        <taxon>Craniata</taxon>
        <taxon>Vertebrata</taxon>
        <taxon>Euteleostomi</taxon>
        <taxon>Actinopterygii</taxon>
        <taxon>Neopterygii</taxon>
        <taxon>Teleostei</taxon>
        <taxon>Ostariophysi</taxon>
        <taxon>Siluriformes</taxon>
        <taxon>Bagridae</taxon>
        <taxon>Hemibagrus</taxon>
    </lineage>
</organism>
<keyword evidence="1" id="KW-0479">Metal-binding</keyword>
<dbReference type="SUPFAM" id="SSF57756">
    <property type="entry name" value="Retrovirus zinc finger-like domains"/>
    <property type="match status" value="1"/>
</dbReference>
<dbReference type="CDD" id="cd00303">
    <property type="entry name" value="retropepsin_like"/>
    <property type="match status" value="1"/>
</dbReference>
<comment type="caution">
    <text evidence="4">The sequence shown here is derived from an EMBL/GenBank/DDBJ whole genome shotgun (WGS) entry which is preliminary data.</text>
</comment>
<dbReference type="GO" id="GO:0003676">
    <property type="term" value="F:nucleic acid binding"/>
    <property type="evidence" value="ECO:0007669"/>
    <property type="project" value="InterPro"/>
</dbReference>
<dbReference type="PROSITE" id="PS50158">
    <property type="entry name" value="ZF_CCHC"/>
    <property type="match status" value="1"/>
</dbReference>
<dbReference type="Proteomes" id="UP001274896">
    <property type="component" value="Unassembled WGS sequence"/>
</dbReference>
<dbReference type="GO" id="GO:0006508">
    <property type="term" value="P:proteolysis"/>
    <property type="evidence" value="ECO:0007669"/>
    <property type="project" value="InterPro"/>
</dbReference>
<evidence type="ECO:0000313" key="5">
    <source>
        <dbReference type="Proteomes" id="UP001274896"/>
    </source>
</evidence>